<dbReference type="Pfam" id="PF12860">
    <property type="entry name" value="PAS_7"/>
    <property type="match status" value="2"/>
</dbReference>
<evidence type="ECO:0000259" key="8">
    <source>
        <dbReference type="PROSITE" id="PS50109"/>
    </source>
</evidence>
<dbReference type="InterPro" id="IPR005467">
    <property type="entry name" value="His_kinase_dom"/>
</dbReference>
<dbReference type="CDD" id="cd00082">
    <property type="entry name" value="HisKA"/>
    <property type="match status" value="1"/>
</dbReference>
<dbReference type="InterPro" id="IPR003594">
    <property type="entry name" value="HATPase_dom"/>
</dbReference>
<dbReference type="SUPFAM" id="SSF55785">
    <property type="entry name" value="PYP-like sensor domain (PAS domain)"/>
    <property type="match status" value="1"/>
</dbReference>
<dbReference type="InterPro" id="IPR035965">
    <property type="entry name" value="PAS-like_dom_sf"/>
</dbReference>
<dbReference type="Gene3D" id="3.30.565.10">
    <property type="entry name" value="Histidine kinase-like ATPase, C-terminal domain"/>
    <property type="match status" value="1"/>
</dbReference>
<dbReference type="SUPFAM" id="SSF52172">
    <property type="entry name" value="CheY-like"/>
    <property type="match status" value="1"/>
</dbReference>
<reference evidence="10 11" key="1">
    <citation type="submission" date="2024-01" db="EMBL/GenBank/DDBJ databases">
        <title>Mesobacterium rodlantinim sp. nov., isolated from shallow sea hydrothermal systems off Kueishantao Island.</title>
        <authorList>
            <person name="Su Z."/>
            <person name="Tang K."/>
        </authorList>
    </citation>
    <scope>NUCLEOTIDE SEQUENCE [LARGE SCALE GENOMIC DNA]</scope>
    <source>
        <strain evidence="10 11">TK19101</strain>
    </source>
</reference>
<feature type="coiled-coil region" evidence="7">
    <location>
        <begin position="2"/>
        <end position="29"/>
    </location>
</feature>
<evidence type="ECO:0000256" key="1">
    <source>
        <dbReference type="ARBA" id="ARBA00000085"/>
    </source>
</evidence>
<dbReference type="PROSITE" id="PS50109">
    <property type="entry name" value="HIS_KIN"/>
    <property type="match status" value="1"/>
</dbReference>
<evidence type="ECO:0000313" key="10">
    <source>
        <dbReference type="EMBL" id="MEC3861727.1"/>
    </source>
</evidence>
<dbReference type="Gene3D" id="3.30.450.20">
    <property type="entry name" value="PAS domain"/>
    <property type="match status" value="2"/>
</dbReference>
<dbReference type="SUPFAM" id="SSF47384">
    <property type="entry name" value="Homodimeric domain of signal transducing histidine kinase"/>
    <property type="match status" value="1"/>
</dbReference>
<dbReference type="InterPro" id="IPR001789">
    <property type="entry name" value="Sig_transdc_resp-reg_receiver"/>
</dbReference>
<dbReference type="Proteomes" id="UP001348149">
    <property type="component" value="Unassembled WGS sequence"/>
</dbReference>
<comment type="catalytic activity">
    <reaction evidence="1">
        <text>ATP + protein L-histidine = ADP + protein N-phospho-L-histidine.</text>
        <dbReference type="EC" id="2.7.13.3"/>
    </reaction>
</comment>
<gene>
    <name evidence="10" type="ORF">VK792_10555</name>
</gene>
<evidence type="ECO:0000256" key="2">
    <source>
        <dbReference type="ARBA" id="ARBA00012438"/>
    </source>
</evidence>
<evidence type="ECO:0000256" key="5">
    <source>
        <dbReference type="ARBA" id="ARBA00022777"/>
    </source>
</evidence>
<evidence type="ECO:0000256" key="4">
    <source>
        <dbReference type="ARBA" id="ARBA00022679"/>
    </source>
</evidence>
<dbReference type="InterPro" id="IPR036890">
    <property type="entry name" value="HATPase_C_sf"/>
</dbReference>
<dbReference type="SMART" id="SM00388">
    <property type="entry name" value="HisKA"/>
    <property type="match status" value="1"/>
</dbReference>
<keyword evidence="5" id="KW-0418">Kinase</keyword>
<dbReference type="Pfam" id="PF00072">
    <property type="entry name" value="Response_reg"/>
    <property type="match status" value="1"/>
</dbReference>
<evidence type="ECO:0000259" key="9">
    <source>
        <dbReference type="PROSITE" id="PS50110"/>
    </source>
</evidence>
<dbReference type="InterPro" id="IPR011006">
    <property type="entry name" value="CheY-like_superfamily"/>
</dbReference>
<dbReference type="InterPro" id="IPR036097">
    <property type="entry name" value="HisK_dim/P_sf"/>
</dbReference>
<dbReference type="PROSITE" id="PS50110">
    <property type="entry name" value="RESPONSE_REGULATORY"/>
    <property type="match status" value="1"/>
</dbReference>
<sequence>MLTSLINDADSLERQNEKLRKITEALMRRVEQSTDDSGAAYAQFQRAAMLEEVVRDRTRELERTLELLNVSNAKLASANAEAEEARANLANAIETVQEGFALFDAEERLVMCNSRFGKHMRDIYHLFRPGLAFADYVRLVSRSPYLSLPDGETPENWAAQRMLRHRDNHVVFNARMAGSRWLQVSEHRTPDGGTVVLQTDVTDIMRLERQERERLLDDQDKLIRATLEHLNQGVCIFDRQGRLLGWNRRAGELLSIPINRFHLGAFFGTLYDRIRSELRFIDHADERSIEDWVAHSTRRVPLSFEIGIGSRTLAVFAQQMPNEGFVMSFTDITSERDAIRAVNEVNETLERRVAERTLELQDALRVAERANASKSRFVAAASHDLLQPLSAAKLYVASLENDVHSPELAERLSKASSALASVENILGALLDISKLDSGRTELNVGAVSLGVMLDQLRDELQPMAERKGLRFRMVPTRAFAQSDATYLRRILQNLLSNAIRYTQTGKVLVGARRTARTLRVEIWDTGPGIPDNQQDRVFDEFHRLDAASSAEDLGLGLAIVERACRLLGHPLRLRSEVGKGTVFSVELPLAAPDGLPKPDDSGSATGIGSLHNRIVLLIENDDNLRNAITLTLEGWGIDALPCAGLEEAETLLDEIDIAPDAILADYQLDHGTFGTDAIQRLKDRYGPLPSCVITANRAPDLQQTCDRIGAALLHKPLNLADLRRFLTQAVA</sequence>
<dbReference type="PRINTS" id="PR00344">
    <property type="entry name" value="BCTRLSENSOR"/>
</dbReference>
<evidence type="ECO:0000256" key="6">
    <source>
        <dbReference type="PROSITE-ProRule" id="PRU00169"/>
    </source>
</evidence>
<dbReference type="PANTHER" id="PTHR43047:SF9">
    <property type="entry name" value="HISTIDINE KINASE"/>
    <property type="match status" value="1"/>
</dbReference>
<dbReference type="RefSeq" id="WP_326297448.1">
    <property type="nucleotide sequence ID" value="NZ_JAYLLH010000012.1"/>
</dbReference>
<dbReference type="SMART" id="SM00387">
    <property type="entry name" value="HATPase_c"/>
    <property type="match status" value="1"/>
</dbReference>
<keyword evidence="7" id="KW-0175">Coiled coil</keyword>
<feature type="domain" description="Response regulatory" evidence="9">
    <location>
        <begin position="614"/>
        <end position="730"/>
    </location>
</feature>
<dbReference type="Pfam" id="PF02518">
    <property type="entry name" value="HATPase_c"/>
    <property type="match status" value="1"/>
</dbReference>
<protein>
    <recommendedName>
        <fullName evidence="2">histidine kinase</fullName>
        <ecNumber evidence="2">2.7.13.3</ecNumber>
    </recommendedName>
</protein>
<keyword evidence="3 6" id="KW-0597">Phosphoprotein</keyword>
<dbReference type="PANTHER" id="PTHR43047">
    <property type="entry name" value="TWO-COMPONENT HISTIDINE PROTEIN KINASE"/>
    <property type="match status" value="1"/>
</dbReference>
<dbReference type="Gene3D" id="1.10.287.130">
    <property type="match status" value="1"/>
</dbReference>
<dbReference type="Pfam" id="PF00512">
    <property type="entry name" value="HisKA"/>
    <property type="match status" value="1"/>
</dbReference>
<evidence type="ECO:0000256" key="3">
    <source>
        <dbReference type="ARBA" id="ARBA00022553"/>
    </source>
</evidence>
<dbReference type="SUPFAM" id="SSF55874">
    <property type="entry name" value="ATPase domain of HSP90 chaperone/DNA topoisomerase II/histidine kinase"/>
    <property type="match status" value="1"/>
</dbReference>
<dbReference type="CDD" id="cd00075">
    <property type="entry name" value="HATPase"/>
    <property type="match status" value="1"/>
</dbReference>
<dbReference type="SMART" id="SM00448">
    <property type="entry name" value="REC"/>
    <property type="match status" value="1"/>
</dbReference>
<keyword evidence="11" id="KW-1185">Reference proteome</keyword>
<feature type="coiled-coil region" evidence="7">
    <location>
        <begin position="68"/>
        <end position="99"/>
    </location>
</feature>
<proteinExistence type="predicted"/>
<dbReference type="EC" id="2.7.13.3" evidence="2"/>
<dbReference type="InterPro" id="IPR003661">
    <property type="entry name" value="HisK_dim/P_dom"/>
</dbReference>
<organism evidence="10 11">
    <name type="scientific">Mesobacterium hydrothermale</name>
    <dbReference type="NCBI Taxonomy" id="3111907"/>
    <lineage>
        <taxon>Bacteria</taxon>
        <taxon>Pseudomonadati</taxon>
        <taxon>Pseudomonadota</taxon>
        <taxon>Alphaproteobacteria</taxon>
        <taxon>Rhodobacterales</taxon>
        <taxon>Roseobacteraceae</taxon>
        <taxon>Mesobacterium</taxon>
    </lineage>
</organism>
<dbReference type="InterPro" id="IPR004358">
    <property type="entry name" value="Sig_transdc_His_kin-like_C"/>
</dbReference>
<evidence type="ECO:0000313" key="11">
    <source>
        <dbReference type="Proteomes" id="UP001348149"/>
    </source>
</evidence>
<feature type="domain" description="Histidine kinase" evidence="8">
    <location>
        <begin position="380"/>
        <end position="591"/>
    </location>
</feature>
<keyword evidence="4" id="KW-0808">Transferase</keyword>
<name>A0ABU6HH31_9RHOB</name>
<dbReference type="EMBL" id="JAYLLH010000012">
    <property type="protein sequence ID" value="MEC3861727.1"/>
    <property type="molecule type" value="Genomic_DNA"/>
</dbReference>
<dbReference type="Gene3D" id="3.40.50.2300">
    <property type="match status" value="1"/>
</dbReference>
<comment type="caution">
    <text evidence="10">The sequence shown here is derived from an EMBL/GenBank/DDBJ whole genome shotgun (WGS) entry which is preliminary data.</text>
</comment>
<feature type="modified residue" description="4-aspartylphosphate" evidence="6">
    <location>
        <position position="665"/>
    </location>
</feature>
<accession>A0ABU6HH31</accession>
<evidence type="ECO:0000256" key="7">
    <source>
        <dbReference type="SAM" id="Coils"/>
    </source>
</evidence>
<dbReference type="CDD" id="cd00156">
    <property type="entry name" value="REC"/>
    <property type="match status" value="1"/>
</dbReference>